<proteinExistence type="evidence at transcript level"/>
<accession>A0A090XC30</accession>
<name>A0A090XC30_IXORI</name>
<dbReference type="AlphaFoldDB" id="A0A090XC30"/>
<dbReference type="EMBL" id="GBIH01000124">
    <property type="protein sequence ID" value="JAC94586.1"/>
    <property type="molecule type" value="mRNA"/>
</dbReference>
<protein>
    <submittedName>
        <fullName evidence="1">Putative antimicrobial peptide microplusin</fullName>
    </submittedName>
</protein>
<reference evidence="1" key="1">
    <citation type="journal article" date="2015" name="PLoS Negl. Trop. Dis.">
        <title>Deep Sequencing Analysis of the Ixodes ricinus Haemocytome.</title>
        <authorList>
            <person name="Kotsyfakis M."/>
            <person name="Kopacek P."/>
            <person name="Franta Z."/>
            <person name="Pedra J.H."/>
            <person name="Ribeiro J.M."/>
        </authorList>
    </citation>
    <scope>NUCLEOTIDE SEQUENCE</scope>
</reference>
<feature type="non-terminal residue" evidence="1">
    <location>
        <position position="1"/>
    </location>
</feature>
<organism evidence="1">
    <name type="scientific">Ixodes ricinus</name>
    <name type="common">Common tick</name>
    <name type="synonym">Acarus ricinus</name>
    <dbReference type="NCBI Taxonomy" id="34613"/>
    <lineage>
        <taxon>Eukaryota</taxon>
        <taxon>Metazoa</taxon>
        <taxon>Ecdysozoa</taxon>
        <taxon>Arthropoda</taxon>
        <taxon>Chelicerata</taxon>
        <taxon>Arachnida</taxon>
        <taxon>Acari</taxon>
        <taxon>Parasitiformes</taxon>
        <taxon>Ixodida</taxon>
        <taxon>Ixodoidea</taxon>
        <taxon>Ixodidae</taxon>
        <taxon>Ixodinae</taxon>
        <taxon>Ixodes</taxon>
    </lineage>
</organism>
<sequence>FSNVQPWSPALLLVSSQDLDLCSKTDAQLNILFNCIHGRATDDLKVGLHVLQDWTHCNNDVCFFRRLCGYPHFEEQLQHYLSQREYQELVKLVRQCQQHSTLAVEEMTDTGLVHWTLSFFH</sequence>
<evidence type="ECO:0000313" key="1">
    <source>
        <dbReference type="EMBL" id="JAC94586.1"/>
    </source>
</evidence>
<dbReference type="Gene3D" id="1.10.150.440">
    <property type="match status" value="1"/>
</dbReference>